<organism evidence="2 3">
    <name type="scientific">Natribacillus halophilus</name>
    <dbReference type="NCBI Taxonomy" id="549003"/>
    <lineage>
        <taxon>Bacteria</taxon>
        <taxon>Bacillati</taxon>
        <taxon>Bacillota</taxon>
        <taxon>Bacilli</taxon>
        <taxon>Bacillales</taxon>
        <taxon>Bacillaceae</taxon>
        <taxon>Natribacillus</taxon>
    </lineage>
</organism>
<keyword evidence="3" id="KW-1185">Reference proteome</keyword>
<evidence type="ECO:0000313" key="3">
    <source>
        <dbReference type="Proteomes" id="UP000198853"/>
    </source>
</evidence>
<dbReference type="InterPro" id="IPR008928">
    <property type="entry name" value="6-hairpin_glycosidase_sf"/>
</dbReference>
<feature type="domain" description="Non-reducing end beta-L-arabinofuranosidase-like GH127 catalytic" evidence="1">
    <location>
        <begin position="328"/>
        <end position="514"/>
    </location>
</feature>
<dbReference type="AlphaFoldDB" id="A0A1G8SDQ6"/>
<dbReference type="SUPFAM" id="SSF48208">
    <property type="entry name" value="Six-hairpin glycosidases"/>
    <property type="match status" value="1"/>
</dbReference>
<dbReference type="EMBL" id="FNEN01000026">
    <property type="protein sequence ID" value="SDJ27386.1"/>
    <property type="molecule type" value="Genomic_DNA"/>
</dbReference>
<dbReference type="Pfam" id="PF07944">
    <property type="entry name" value="Beta-AFase-like_GH127_cat"/>
    <property type="match status" value="1"/>
</dbReference>
<name>A0A1G8SDQ6_9BACI</name>
<proteinExistence type="predicted"/>
<dbReference type="Gene3D" id="1.50.10.20">
    <property type="match status" value="1"/>
</dbReference>
<accession>A0A1G8SDQ6</accession>
<dbReference type="InterPro" id="IPR012878">
    <property type="entry name" value="Beta-AFase-like_GH127_cat"/>
</dbReference>
<dbReference type="GO" id="GO:0005975">
    <property type="term" value="P:carbohydrate metabolic process"/>
    <property type="evidence" value="ECO:0007669"/>
    <property type="project" value="InterPro"/>
</dbReference>
<sequence>MLTNQQTNERLMKLNHTLQQIYYAAINKNKSLGEITDEIDTSFRTEDGEIVVFISVANAYSRALVGMGKNSDSKVALEYAYKQYKSNKPANFKPISVKIDVVTDMRPAKSSQKKVNLEKDTVLYKRGEDGISIGPNFDAAFLPEEVEAYRMIVDQKIKPENIFNAYEKHSLLSKNSLVKRLLTSQSLELYKFQTQSYYIDEEGFTPLYRGHRMYSDLSKQDLRNAVALTKNNYFKNVVNTKGKFIYSYLPQENRNRGGYNILRHAGTTYSMLETYELMPDEHLLNASKRAINYLLKKAKELEINGQKVQVIIEKDQAKLGGNALAVVALAKYTQVTKDKQYLPIMQSMATWMRELQDDNGRFAFHKQKYSTGEATDFVSHYYPGEAILALVRLYQIDGNEQWLDVAENEANFLITIRDKEATSETIAHDHWLLYGLNELYRERPKDIYINHAFFISRAIMQTQILEDNGEPEWKGAFDTHRKPLSTPVACRSEGLSAAYKLAVDHGYDEEAKQIKQALHESIKFQLQMQLRPETTMYLENKKLCLGAVHHGLTNYELRNDYTQHNISSFIAYHNILSQDSK</sequence>
<gene>
    <name evidence="2" type="ORF">SAMN04488123_12610</name>
</gene>
<evidence type="ECO:0000259" key="1">
    <source>
        <dbReference type="Pfam" id="PF07944"/>
    </source>
</evidence>
<dbReference type="Proteomes" id="UP000198853">
    <property type="component" value="Unassembled WGS sequence"/>
</dbReference>
<evidence type="ECO:0000313" key="2">
    <source>
        <dbReference type="EMBL" id="SDJ27386.1"/>
    </source>
</evidence>
<protein>
    <submittedName>
        <fullName evidence="2">Beta-L-arabinofuranosidase, GH127</fullName>
    </submittedName>
</protein>
<reference evidence="2 3" key="1">
    <citation type="submission" date="2016-10" db="EMBL/GenBank/DDBJ databases">
        <authorList>
            <person name="de Groot N.N."/>
        </authorList>
    </citation>
    <scope>NUCLEOTIDE SEQUENCE [LARGE SCALE GENOMIC DNA]</scope>
    <source>
        <strain evidence="2 3">DSM 21771</strain>
    </source>
</reference>